<evidence type="ECO:0000256" key="10">
    <source>
        <dbReference type="SAM" id="MobiDB-lite"/>
    </source>
</evidence>
<keyword evidence="3 9" id="KW-0145">Chemotaxis</keyword>
<dbReference type="SMART" id="SM00199">
    <property type="entry name" value="SCY"/>
    <property type="match status" value="1"/>
</dbReference>
<dbReference type="GO" id="GO:0005615">
    <property type="term" value="C:extracellular space"/>
    <property type="evidence" value="ECO:0007669"/>
    <property type="project" value="UniProtKB-KW"/>
</dbReference>
<comment type="similarity">
    <text evidence="2 9">Belongs to the intercrine beta (chemokine CC) family.</text>
</comment>
<name>S7NCJ4_MYOBR</name>
<evidence type="ECO:0000256" key="7">
    <source>
        <dbReference type="ARBA" id="ARBA00023157"/>
    </source>
</evidence>
<dbReference type="GO" id="GO:0030335">
    <property type="term" value="P:positive regulation of cell migration"/>
    <property type="evidence" value="ECO:0007669"/>
    <property type="project" value="TreeGrafter"/>
</dbReference>
<gene>
    <name evidence="12" type="ORF">D623_10019627</name>
</gene>
<dbReference type="OrthoDB" id="9404618at2759"/>
<keyword evidence="7" id="KW-1015">Disulfide bond</keyword>
<dbReference type="PANTHER" id="PTHR12015">
    <property type="entry name" value="SMALL INDUCIBLE CYTOKINE A"/>
    <property type="match status" value="1"/>
</dbReference>
<evidence type="ECO:0000259" key="11">
    <source>
        <dbReference type="SMART" id="SM00199"/>
    </source>
</evidence>
<dbReference type="InterPro" id="IPR000827">
    <property type="entry name" value="Chemokine_CC_CS"/>
</dbReference>
<evidence type="ECO:0000256" key="1">
    <source>
        <dbReference type="ARBA" id="ARBA00004613"/>
    </source>
</evidence>
<dbReference type="AlphaFoldDB" id="S7NCJ4"/>
<evidence type="ECO:0000256" key="4">
    <source>
        <dbReference type="ARBA" id="ARBA00022514"/>
    </source>
</evidence>
<keyword evidence="5 9" id="KW-0964">Secreted</keyword>
<evidence type="ECO:0000256" key="5">
    <source>
        <dbReference type="ARBA" id="ARBA00022525"/>
    </source>
</evidence>
<dbReference type="GO" id="GO:0061844">
    <property type="term" value="P:antimicrobial humoral immune response mediated by antimicrobial peptide"/>
    <property type="evidence" value="ECO:0007669"/>
    <property type="project" value="TreeGrafter"/>
</dbReference>
<keyword evidence="13" id="KW-1185">Reference proteome</keyword>
<evidence type="ECO:0000256" key="8">
    <source>
        <dbReference type="ARBA" id="ARBA00023198"/>
    </source>
</evidence>
<accession>S7NCJ4</accession>
<keyword evidence="6 9" id="KW-0732">Signal</keyword>
<evidence type="ECO:0000256" key="6">
    <source>
        <dbReference type="ARBA" id="ARBA00022729"/>
    </source>
</evidence>
<keyword evidence="8" id="KW-0395">Inflammatory response</keyword>
<dbReference type="InterPro" id="IPR039809">
    <property type="entry name" value="Chemokine_b/g/d"/>
</dbReference>
<dbReference type="PRINTS" id="PR01721">
    <property type="entry name" value="FRACTALKINE"/>
</dbReference>
<dbReference type="GO" id="GO:0048245">
    <property type="term" value="P:eosinophil chemotaxis"/>
    <property type="evidence" value="ECO:0007669"/>
    <property type="project" value="TreeGrafter"/>
</dbReference>
<comment type="subcellular location">
    <subcellularLocation>
        <location evidence="1 9">Secreted</location>
    </subcellularLocation>
</comment>
<dbReference type="KEGG" id="myb:102257542"/>
<feature type="region of interest" description="Disordered" evidence="10">
    <location>
        <begin position="94"/>
        <end position="135"/>
    </location>
</feature>
<dbReference type="GO" id="GO:0048020">
    <property type="term" value="F:CCR chemokine receptor binding"/>
    <property type="evidence" value="ECO:0007669"/>
    <property type="project" value="TreeGrafter"/>
</dbReference>
<proteinExistence type="inferred from homology"/>
<dbReference type="eggNOG" id="ENOG502S776">
    <property type="taxonomic scope" value="Eukaryota"/>
</dbReference>
<evidence type="ECO:0000256" key="9">
    <source>
        <dbReference type="RuleBase" id="RU361150"/>
    </source>
</evidence>
<reference evidence="12 13" key="1">
    <citation type="journal article" date="2013" name="Nat. Commun.">
        <title>Genome analysis reveals insights into physiology and longevity of the Brandt's bat Myotis brandtii.</title>
        <authorList>
            <person name="Seim I."/>
            <person name="Fang X."/>
            <person name="Xiong Z."/>
            <person name="Lobanov A.V."/>
            <person name="Huang Z."/>
            <person name="Ma S."/>
            <person name="Feng Y."/>
            <person name="Turanov A.A."/>
            <person name="Zhu Y."/>
            <person name="Lenz T.L."/>
            <person name="Gerashchenko M.V."/>
            <person name="Fan D."/>
            <person name="Hee Yim S."/>
            <person name="Yao X."/>
            <person name="Jordan D."/>
            <person name="Xiong Y."/>
            <person name="Ma Y."/>
            <person name="Lyapunov A.N."/>
            <person name="Chen G."/>
            <person name="Kulakova O.I."/>
            <person name="Sun Y."/>
            <person name="Lee S.G."/>
            <person name="Bronson R.T."/>
            <person name="Moskalev A.A."/>
            <person name="Sunyaev S.R."/>
            <person name="Zhang G."/>
            <person name="Krogh A."/>
            <person name="Wang J."/>
            <person name="Gladyshev V.N."/>
        </authorList>
    </citation>
    <scope>NUCLEOTIDE SEQUENCE [LARGE SCALE GENOMIC DNA]</scope>
</reference>
<feature type="chain" id="PRO_5005146536" description="C-C motif chemokine" evidence="9">
    <location>
        <begin position="28"/>
        <end position="135"/>
    </location>
</feature>
<protein>
    <recommendedName>
        <fullName evidence="9">C-C motif chemokine</fullName>
    </recommendedName>
</protein>
<dbReference type="CDD" id="cd00272">
    <property type="entry name" value="Chemokine_CC"/>
    <property type="match status" value="1"/>
</dbReference>
<keyword evidence="4 9" id="KW-0202">Cytokine</keyword>
<sequence>MKVSAGLLCLQLAVAVAVAVLSAEVVAQPGALLTASTCCFTVTNKKIPLQKLRSYRVTSSHCAQKAVIFKTKLAKHICADPKEKWVQDHMKHLDRKSHSWRMRTPPAPQTPRQSVEREHVFSSSPPCTHDTVTFQ</sequence>
<evidence type="ECO:0000256" key="3">
    <source>
        <dbReference type="ARBA" id="ARBA00022500"/>
    </source>
</evidence>
<dbReference type="GO" id="GO:0006954">
    <property type="term" value="P:inflammatory response"/>
    <property type="evidence" value="ECO:0007669"/>
    <property type="project" value="UniProtKB-KW"/>
</dbReference>
<evidence type="ECO:0000256" key="2">
    <source>
        <dbReference type="ARBA" id="ARBA00010868"/>
    </source>
</evidence>
<dbReference type="Pfam" id="PF00048">
    <property type="entry name" value="IL8"/>
    <property type="match status" value="1"/>
</dbReference>
<dbReference type="InterPro" id="IPR036048">
    <property type="entry name" value="Interleukin_8-like_sf"/>
</dbReference>
<dbReference type="PROSITE" id="PS00472">
    <property type="entry name" value="SMALL_CYTOKINES_CC"/>
    <property type="match status" value="1"/>
</dbReference>
<dbReference type="EMBL" id="KE164055">
    <property type="protein sequence ID" value="EPQ14791.1"/>
    <property type="molecule type" value="Genomic_DNA"/>
</dbReference>
<dbReference type="Gene3D" id="2.40.50.40">
    <property type="match status" value="1"/>
</dbReference>
<feature type="compositionally biased region" description="Polar residues" evidence="10">
    <location>
        <begin position="121"/>
        <end position="135"/>
    </location>
</feature>
<organism evidence="12 13">
    <name type="scientific">Myotis brandtii</name>
    <name type="common">Brandt's bat</name>
    <dbReference type="NCBI Taxonomy" id="109478"/>
    <lineage>
        <taxon>Eukaryota</taxon>
        <taxon>Metazoa</taxon>
        <taxon>Chordata</taxon>
        <taxon>Craniata</taxon>
        <taxon>Vertebrata</taxon>
        <taxon>Euteleostomi</taxon>
        <taxon>Mammalia</taxon>
        <taxon>Eutheria</taxon>
        <taxon>Laurasiatheria</taxon>
        <taxon>Chiroptera</taxon>
        <taxon>Yangochiroptera</taxon>
        <taxon>Vespertilionidae</taxon>
        <taxon>Myotis</taxon>
    </lineage>
</organism>
<dbReference type="SUPFAM" id="SSF54117">
    <property type="entry name" value="Interleukin 8-like chemokines"/>
    <property type="match status" value="1"/>
</dbReference>
<evidence type="ECO:0000313" key="12">
    <source>
        <dbReference type="EMBL" id="EPQ14791.1"/>
    </source>
</evidence>
<dbReference type="GO" id="GO:0008009">
    <property type="term" value="F:chemokine activity"/>
    <property type="evidence" value="ECO:0007669"/>
    <property type="project" value="InterPro"/>
</dbReference>
<feature type="domain" description="Chemokine interleukin-8-like" evidence="11">
    <location>
        <begin position="35"/>
        <end position="93"/>
    </location>
</feature>
<dbReference type="GO" id="GO:0070098">
    <property type="term" value="P:chemokine-mediated signaling pathway"/>
    <property type="evidence" value="ECO:0007669"/>
    <property type="project" value="TreeGrafter"/>
</dbReference>
<dbReference type="InterPro" id="IPR001811">
    <property type="entry name" value="Chemokine_IL8-like_dom"/>
</dbReference>
<dbReference type="Proteomes" id="UP000052978">
    <property type="component" value="Unassembled WGS sequence"/>
</dbReference>
<dbReference type="PANTHER" id="PTHR12015:SF147">
    <property type="entry name" value="C-C MOTIF CHEMOKINE 13"/>
    <property type="match status" value="1"/>
</dbReference>
<feature type="signal peptide" evidence="9">
    <location>
        <begin position="1"/>
        <end position="27"/>
    </location>
</feature>
<evidence type="ECO:0000313" key="13">
    <source>
        <dbReference type="Proteomes" id="UP000052978"/>
    </source>
</evidence>
<dbReference type="FunFam" id="2.40.50.40:FF:000002">
    <property type="entry name" value="C-C motif chemokine"/>
    <property type="match status" value="1"/>
</dbReference>